<dbReference type="InterPro" id="IPR032629">
    <property type="entry name" value="DCB_dom"/>
</dbReference>
<protein>
    <recommendedName>
        <fullName evidence="7">SEC7 domain-containing protein</fullName>
    </recommendedName>
</protein>
<evidence type="ECO:0000313" key="9">
    <source>
        <dbReference type="Proteomes" id="UP000606974"/>
    </source>
</evidence>
<dbReference type="Pfam" id="PF20252">
    <property type="entry name" value="BIG2_C"/>
    <property type="match status" value="1"/>
</dbReference>
<dbReference type="EMBL" id="JAACFV010000169">
    <property type="protein sequence ID" value="KAF7503617.1"/>
    <property type="molecule type" value="Genomic_DNA"/>
</dbReference>
<feature type="region of interest" description="Disordered" evidence="6">
    <location>
        <begin position="1209"/>
        <end position="1244"/>
    </location>
</feature>
<keyword evidence="2" id="KW-0963">Cytoplasm</keyword>
<dbReference type="InterPro" id="IPR023394">
    <property type="entry name" value="Sec7_C_sf"/>
</dbReference>
<keyword evidence="9" id="KW-1185">Reference proteome</keyword>
<comment type="caution">
    <text evidence="8">The sequence shown here is derived from an EMBL/GenBank/DDBJ whole genome shotgun (WGS) entry which is preliminary data.</text>
</comment>
<sequence>MSEGDGDRPNELNPDQNAPDGLSADDAGEAEEPPARLEADKPNLSAESGWTEITMPDSHPQKPEVDDHPTAKSPQRSTTAPDPFPSFNGEGDITNEPDRSTEGPAKTQIPAPSPSIRVSKDLPLTPPEHDLPEQRASPTSTALDPRPRAKSTSTSTSLSAPISSTVFVVTALETIGSSKEARKSKDLQEAVQAALANIKDENQGVDPETIFRPLQLASKTFSIPLEVTALDCIGKLISYSYFAFPSAEASSAQDAEKALQRPPLIERAIETICDCFENEATPIEIQQQIVKSLLAAVLNDKIVVHGAGLLKAVRQIYNIFIYSKSSQNQQIAQGSLTQMVATVFDRVRVRLDLKEARLRRSPHSRSDEDLSAGASIAGDHEQSVGDGEEGQKDFHSEAVSNITVPKEKQEKMTLQSFENTKNLDDAVVAENAPTMVTRARKDRKLPRSTSSVVSRTGQHDEQEDIDASTEDEEDDIYIKDAFLVFRSLCKLSQKILTHEQQQDLKSQNMRSKLLSLHLIHHLLNNHISVFISPLSSIRSGSDGETNPFMQVAKPHLCLSLSRNASSSVARVYEVCCEIFWLCLKHLRVMLKKELEVFLKEVYLSVLEKKSAPVFQKQHFMDVLERLSADPRALVEIYLNYDCDRAALDNMYQGIIEHLARICSSPINVTPVQQVQYQEQHMRMPSAGSEWHQKGALLPGLSTASIAVANSPPAALPSEYILKQQSLECLIEILHSLDNWSKHSLTDGAGAGRYPGSRGSYEDSRESLDNGSGAAPPSPRVGGGAFDTGTSTPVAEDDPSQIEKVKQRKTALNEGIRQFNFKPKRGIKTLLAEGFIKSDSAEDIARFLISNDRFDKAVLGDFLGEGDERNIAIMHAFVDAMDFAKRRFVDALRQFLQSFRLPGEAQKIDRFMLKFAERYLTGNPNAFANADTAYVLAYSVILLNTDQHSAKLKGRRMTVDDFIKNNRGINDGQDLPAEYLAGIFEEIAHHEIVLASEREHAADLGIPISMPTGGLASRAGQVLANVGRDVQKEKYAQASEEMANKTEQLYRSLIRAQKRSVVREELSRFIPASSVKHVGPMFNVTWMSFLSGISGQIQVTQNIDIIKQCMEGLKLAIRISCRFDLEIPREAFVTALAKFTNLGNLKEMMAKNLEALKVLLEIALSEGELLKGSWREILTCVSMLDRLQLLSGGVDEGALPDVTRARIPLPSNIGEAGRSRKSMQSVRRPRPRSANSNTSYRSEVAMETRSTDMVRGIDRIFTNTANLSSEAILGFVRALSDVSWQEIQSSGDSDSPRTYSLQKLVEISYYNMTRVRIEWTKIWEVLGEHFNKVGCHTNTAVVFFALDSLRQLSMRFMEIEELPGFKFQKDFLKPFEHVMANSNVVTVKDMVLRCLIQMIQARGENIRSGWKTMFGVFTVAAREKYEGIVTLAFDYTNQIYNTRFGVVITQGAFADLIVCLTEFAKNLKFQKKSLQAIETLKSTVPKMLQTPECPLSQRHDRGGNQKSNGVTPGIKQPTPQSEEEQFWYPVLIAYQDILMTGEDLEVRSRALTYLFETLIKYGGDFPIDFWDVLWRQLLYPIFVVLQSKSEMSRAPNHEELSVWLSTTMIQALRNMITLFTHYFDSLEHMLDRFLDLLTLCICQENDTIARIGSNCLQQLILQNVTKFRPDHWARIVGAFVGLFDRTTAYELFSASATMSHARTPSISDPSPSNGLAITEPTSQPVTIPPTNGASSQLSSTEASLSSTPAHPTPPITTNSTIPPTPTVVPELEDYRPSQVDTQTQAPVVTVARRRFFNRIITNCVLQLLMIETVAELFSNDSVYASIPSPELLQVMALLRKSYHFAKKFNADKELRMQLWRQGFMKQPPNLLKQESGSANTYVSILLRMYHDEGEEKRESRRQTEEALIPLCADILRSYTHLDEESQQRNILAWRPTVSETLVGISGFPVDRFDRHVETFYPLAVSLLERNDLGGPGNSELRASVSAFLRRVGEVRFALPMSERGGGVASGAGAESSSAATTPMLSPDTGKAVVAGFDWERRRGGK</sequence>
<dbReference type="Proteomes" id="UP000606974">
    <property type="component" value="Unassembled WGS sequence"/>
</dbReference>
<feature type="compositionally biased region" description="Basic and acidic residues" evidence="6">
    <location>
        <begin position="358"/>
        <end position="368"/>
    </location>
</feature>
<dbReference type="GO" id="GO:0030663">
    <property type="term" value="C:COPI-coated vesicle membrane"/>
    <property type="evidence" value="ECO:0007669"/>
    <property type="project" value="UniProtKB-SubCell"/>
</dbReference>
<dbReference type="InterPro" id="IPR000904">
    <property type="entry name" value="Sec7_dom"/>
</dbReference>
<feature type="compositionally biased region" description="Basic and acidic residues" evidence="6">
    <location>
        <begin position="1"/>
        <end position="10"/>
    </location>
</feature>
<dbReference type="SUPFAM" id="SSF48371">
    <property type="entry name" value="ARM repeat"/>
    <property type="match status" value="1"/>
</dbReference>
<feature type="compositionally biased region" description="Polar residues" evidence="6">
    <location>
        <begin position="1699"/>
        <end position="1731"/>
    </location>
</feature>
<feature type="domain" description="SEC7" evidence="7">
    <location>
        <begin position="800"/>
        <end position="989"/>
    </location>
</feature>
<dbReference type="InterPro" id="IPR015403">
    <property type="entry name" value="Mon2/Sec7/BIG1-like_HDS"/>
</dbReference>
<gene>
    <name evidence="8" type="ORF">GJ744_003439</name>
</gene>
<evidence type="ECO:0000256" key="2">
    <source>
        <dbReference type="ARBA" id="ARBA00022490"/>
    </source>
</evidence>
<organism evidence="8 9">
    <name type="scientific">Endocarpon pusillum</name>
    <dbReference type="NCBI Taxonomy" id="364733"/>
    <lineage>
        <taxon>Eukaryota</taxon>
        <taxon>Fungi</taxon>
        <taxon>Dikarya</taxon>
        <taxon>Ascomycota</taxon>
        <taxon>Pezizomycotina</taxon>
        <taxon>Eurotiomycetes</taxon>
        <taxon>Chaetothyriomycetidae</taxon>
        <taxon>Verrucariales</taxon>
        <taxon>Verrucariaceae</taxon>
        <taxon>Endocarpon</taxon>
    </lineage>
</organism>
<dbReference type="Pfam" id="PF09324">
    <property type="entry name" value="Sec7-like_HDS"/>
    <property type="match status" value="1"/>
</dbReference>
<feature type="region of interest" description="Disordered" evidence="6">
    <location>
        <begin position="744"/>
        <end position="800"/>
    </location>
</feature>
<dbReference type="OrthoDB" id="18431at2759"/>
<dbReference type="InterPro" id="IPR016024">
    <property type="entry name" value="ARM-type_fold"/>
</dbReference>
<dbReference type="FunFam" id="1.10.1000.11:FF:000003">
    <property type="entry name" value="Brefeldin A-inhibited guanine nucleotide-exchange protein 1"/>
    <property type="match status" value="1"/>
</dbReference>
<evidence type="ECO:0000256" key="5">
    <source>
        <dbReference type="ARBA" id="ARBA00060451"/>
    </source>
</evidence>
<dbReference type="InterPro" id="IPR046455">
    <property type="entry name" value="Sec7/BIG1-like_C"/>
</dbReference>
<evidence type="ECO:0000313" key="8">
    <source>
        <dbReference type="EMBL" id="KAF7503617.1"/>
    </source>
</evidence>
<keyword evidence="4" id="KW-0472">Membrane</keyword>
<feature type="compositionally biased region" description="Acidic residues" evidence="6">
    <location>
        <begin position="461"/>
        <end position="472"/>
    </location>
</feature>
<dbReference type="SUPFAM" id="SSF48425">
    <property type="entry name" value="Sec7 domain"/>
    <property type="match status" value="1"/>
</dbReference>
<dbReference type="CDD" id="cd00171">
    <property type="entry name" value="Sec7"/>
    <property type="match status" value="1"/>
</dbReference>
<accession>A0A8H7AAK0</accession>
<dbReference type="GO" id="GO:0032012">
    <property type="term" value="P:regulation of ARF protein signal transduction"/>
    <property type="evidence" value="ECO:0007669"/>
    <property type="project" value="InterPro"/>
</dbReference>
<feature type="region of interest" description="Disordered" evidence="6">
    <location>
        <begin position="1492"/>
        <end position="1520"/>
    </location>
</feature>
<dbReference type="InterPro" id="IPR035999">
    <property type="entry name" value="Sec7_dom_sf"/>
</dbReference>
<reference evidence="8" key="1">
    <citation type="submission" date="2020-02" db="EMBL/GenBank/DDBJ databases">
        <authorList>
            <person name="Palmer J.M."/>
        </authorList>
    </citation>
    <scope>NUCLEOTIDE SEQUENCE</scope>
    <source>
        <strain evidence="8">EPUS1.4</strain>
        <tissue evidence="8">Thallus</tissue>
    </source>
</reference>
<dbReference type="GO" id="GO:0005085">
    <property type="term" value="F:guanyl-nucleotide exchange factor activity"/>
    <property type="evidence" value="ECO:0007669"/>
    <property type="project" value="InterPro"/>
</dbReference>
<evidence type="ECO:0000259" key="7">
    <source>
        <dbReference type="PROSITE" id="PS50190"/>
    </source>
</evidence>
<feature type="region of interest" description="Disordered" evidence="6">
    <location>
        <begin position="440"/>
        <end position="472"/>
    </location>
</feature>
<feature type="region of interest" description="Disordered" evidence="6">
    <location>
        <begin position="1699"/>
        <end position="1769"/>
    </location>
</feature>
<feature type="compositionally biased region" description="Basic and acidic residues" evidence="6">
    <location>
        <begin position="378"/>
        <end position="392"/>
    </location>
</feature>
<dbReference type="SMART" id="SM00222">
    <property type="entry name" value="Sec7"/>
    <property type="match status" value="1"/>
</dbReference>
<evidence type="ECO:0000256" key="1">
    <source>
        <dbReference type="ARBA" id="ARBA00022448"/>
    </source>
</evidence>
<feature type="region of interest" description="Disordered" evidence="6">
    <location>
        <begin position="2002"/>
        <end position="2025"/>
    </location>
</feature>
<dbReference type="InterPro" id="IPR032691">
    <property type="entry name" value="Mon2/Sec7/BIG1-like_HUS"/>
</dbReference>
<dbReference type="PANTHER" id="PTHR10663:SF375">
    <property type="entry name" value="LD29171P"/>
    <property type="match status" value="1"/>
</dbReference>
<dbReference type="Gene3D" id="1.10.1000.11">
    <property type="entry name" value="Arf Nucleotide-binding Site Opener,domain 2"/>
    <property type="match status" value="1"/>
</dbReference>
<dbReference type="GO" id="GO:0015031">
    <property type="term" value="P:protein transport"/>
    <property type="evidence" value="ECO:0007669"/>
    <property type="project" value="UniProtKB-KW"/>
</dbReference>
<keyword evidence="3" id="KW-0653">Protein transport</keyword>
<dbReference type="FunFam" id="1.10.220.20:FF:000002">
    <property type="entry name" value="Brefeldin A-inhibited guanine nucleotide-exchange protein 1"/>
    <property type="match status" value="1"/>
</dbReference>
<dbReference type="Gene3D" id="1.10.220.20">
    <property type="match status" value="1"/>
</dbReference>
<dbReference type="Pfam" id="PF12783">
    <property type="entry name" value="Sec7-like_HUS"/>
    <property type="match status" value="1"/>
</dbReference>
<dbReference type="Pfam" id="PF01369">
    <property type="entry name" value="Sec7"/>
    <property type="match status" value="1"/>
</dbReference>
<feature type="compositionally biased region" description="Low complexity" evidence="6">
    <location>
        <begin position="2009"/>
        <end position="2018"/>
    </location>
</feature>
<feature type="region of interest" description="Disordered" evidence="6">
    <location>
        <begin position="358"/>
        <end position="392"/>
    </location>
</feature>
<feature type="compositionally biased region" description="Polar residues" evidence="6">
    <location>
        <begin position="447"/>
        <end position="456"/>
    </location>
</feature>
<evidence type="ECO:0000256" key="4">
    <source>
        <dbReference type="ARBA" id="ARBA00023136"/>
    </source>
</evidence>
<proteinExistence type="predicted"/>
<comment type="subcellular location">
    <subcellularLocation>
        <location evidence="5">Cytoplasmic vesicle</location>
        <location evidence="5">COPI-coated vesicle membrane</location>
    </subcellularLocation>
</comment>
<dbReference type="Pfam" id="PF16213">
    <property type="entry name" value="DCB"/>
    <property type="match status" value="1"/>
</dbReference>
<dbReference type="PANTHER" id="PTHR10663">
    <property type="entry name" value="GUANYL-NUCLEOTIDE EXCHANGE FACTOR"/>
    <property type="match status" value="1"/>
</dbReference>
<name>A0A8H7AAK0_9EURO</name>
<feature type="region of interest" description="Disordered" evidence="6">
    <location>
        <begin position="1"/>
        <end position="157"/>
    </location>
</feature>
<evidence type="ECO:0000256" key="3">
    <source>
        <dbReference type="ARBA" id="ARBA00022927"/>
    </source>
</evidence>
<evidence type="ECO:0000256" key="6">
    <source>
        <dbReference type="SAM" id="MobiDB-lite"/>
    </source>
</evidence>
<keyword evidence="1" id="KW-0813">Transport</keyword>
<feature type="compositionally biased region" description="Low complexity" evidence="6">
    <location>
        <begin position="1732"/>
        <end position="1746"/>
    </location>
</feature>
<feature type="compositionally biased region" description="Basic and acidic residues" evidence="6">
    <location>
        <begin position="59"/>
        <end position="70"/>
    </location>
</feature>
<dbReference type="PROSITE" id="PS50190">
    <property type="entry name" value="SEC7"/>
    <property type="match status" value="1"/>
</dbReference>